<evidence type="ECO:0000256" key="4">
    <source>
        <dbReference type="SAM" id="MobiDB-lite"/>
    </source>
</evidence>
<dbReference type="SUPFAM" id="SSF52166">
    <property type="entry name" value="Ribosomal protein L4"/>
    <property type="match status" value="1"/>
</dbReference>
<feature type="compositionally biased region" description="Basic and acidic residues" evidence="4">
    <location>
        <begin position="364"/>
        <end position="373"/>
    </location>
</feature>
<dbReference type="FunFam" id="3.40.1370.10:FF:000002">
    <property type="entry name" value="60S ribosomal protein L4"/>
    <property type="match status" value="1"/>
</dbReference>
<dbReference type="PANTHER" id="PTHR19431">
    <property type="entry name" value="60S RIBOSOMAL PROTEIN L4"/>
    <property type="match status" value="1"/>
</dbReference>
<dbReference type="InterPro" id="IPR025755">
    <property type="entry name" value="Ribos_uL4_C_dom"/>
</dbReference>
<reference evidence="6" key="1">
    <citation type="submission" date="2021-01" db="EMBL/GenBank/DDBJ databases">
        <authorList>
            <person name="Corre E."/>
            <person name="Pelletier E."/>
            <person name="Niang G."/>
            <person name="Scheremetjew M."/>
            <person name="Finn R."/>
            <person name="Kale V."/>
            <person name="Holt S."/>
            <person name="Cochrane G."/>
            <person name="Meng A."/>
            <person name="Brown T."/>
            <person name="Cohen L."/>
        </authorList>
    </citation>
    <scope>NUCLEOTIDE SEQUENCE</scope>
    <source>
        <strain evidence="6">CCMP1374</strain>
    </source>
</reference>
<dbReference type="GO" id="GO:0006412">
    <property type="term" value="P:translation"/>
    <property type="evidence" value="ECO:0007669"/>
    <property type="project" value="InterPro"/>
</dbReference>
<evidence type="ECO:0000259" key="5">
    <source>
        <dbReference type="Pfam" id="PF14374"/>
    </source>
</evidence>
<dbReference type="Pfam" id="PF14374">
    <property type="entry name" value="Ribos_L4_asso_C"/>
    <property type="match status" value="1"/>
</dbReference>
<dbReference type="InterPro" id="IPR045240">
    <property type="entry name" value="Ribosomal_uL4_euk/arch"/>
</dbReference>
<organism evidence="6">
    <name type="scientific">Phaeocystis antarctica</name>
    <dbReference type="NCBI Taxonomy" id="33657"/>
    <lineage>
        <taxon>Eukaryota</taxon>
        <taxon>Haptista</taxon>
        <taxon>Haptophyta</taxon>
        <taxon>Prymnesiophyceae</taxon>
        <taxon>Phaeocystales</taxon>
        <taxon>Phaeocystaceae</taxon>
        <taxon>Phaeocystis</taxon>
    </lineage>
</organism>
<dbReference type="InterPro" id="IPR023574">
    <property type="entry name" value="Ribosomal_uL4_dom_sf"/>
</dbReference>
<evidence type="ECO:0000256" key="2">
    <source>
        <dbReference type="ARBA" id="ARBA00022980"/>
    </source>
</evidence>
<dbReference type="EMBL" id="HBEP01013216">
    <property type="protein sequence ID" value="CAD8482270.1"/>
    <property type="molecule type" value="Transcribed_RNA"/>
</dbReference>
<name>A0A7S0EDW9_9EUKA</name>
<dbReference type="AlphaFoldDB" id="A0A7S0EDW9"/>
<evidence type="ECO:0000313" key="6">
    <source>
        <dbReference type="EMBL" id="CAD8482270.1"/>
    </source>
</evidence>
<feature type="region of interest" description="Disordered" evidence="4">
    <location>
        <begin position="355"/>
        <end position="387"/>
    </location>
</feature>
<evidence type="ECO:0000256" key="3">
    <source>
        <dbReference type="ARBA" id="ARBA00023274"/>
    </source>
</evidence>
<dbReference type="Pfam" id="PF00573">
    <property type="entry name" value="Ribosomal_L4"/>
    <property type="match status" value="1"/>
</dbReference>
<dbReference type="Gene3D" id="3.40.1370.10">
    <property type="match status" value="1"/>
</dbReference>
<accession>A0A7S0EDW9</accession>
<keyword evidence="2" id="KW-0689">Ribosomal protein</keyword>
<feature type="domain" description="Large ribosomal subunit protein uL4 C-terminal" evidence="5">
    <location>
        <begin position="280"/>
        <end position="350"/>
    </location>
</feature>
<gene>
    <name evidence="6" type="ORF">PANT1444_LOCUS7470</name>
</gene>
<dbReference type="GO" id="GO:0003735">
    <property type="term" value="F:structural constituent of ribosome"/>
    <property type="evidence" value="ECO:0007669"/>
    <property type="project" value="InterPro"/>
</dbReference>
<evidence type="ECO:0000256" key="1">
    <source>
        <dbReference type="ARBA" id="ARBA00010528"/>
    </source>
</evidence>
<sequence>MAARPLISVYSAEGEVSKSVKLPGVFQAPIRPDVVHFVHTNVSKNKRQPYCVNKYAGKMPSAASWGTGRAVSRIPRVQGGGTHRSGQGAFGNMCRGGRMFSPTKQWRRWHRKVNLTQRRYAVASGLAASAVPALVMARGHRIEQLNEVPLVLANSVEKLSKTRDAVALLKKFGAYDDVEKVISSKTLRAGKGKMRNRRFVQRRGPLVVYDTDNGITRAFRNIPGVELANVNSLNLLQLAPGGHLGRFCVWTQGAFEKLDTVFGTMTRPSSTRKHNGTPARLPQMQMKNSDLSRIINSDEVQSVLNAPKQGQKPRGLKCNPLKNAKAMELVNPYAAVKKELEAKKQKVAEKAKKDLTALKKAGKNKPDKKDPKRAALKKSFYNSMIAD</sequence>
<keyword evidence="3" id="KW-0687">Ribonucleoprotein</keyword>
<proteinExistence type="inferred from homology"/>
<comment type="similarity">
    <text evidence="1">Belongs to the universal ribosomal protein uL4 family.</text>
</comment>
<protein>
    <recommendedName>
        <fullName evidence="5">Large ribosomal subunit protein uL4 C-terminal domain-containing protein</fullName>
    </recommendedName>
</protein>
<dbReference type="GO" id="GO:0005840">
    <property type="term" value="C:ribosome"/>
    <property type="evidence" value="ECO:0007669"/>
    <property type="project" value="UniProtKB-KW"/>
</dbReference>
<dbReference type="InterPro" id="IPR002136">
    <property type="entry name" value="Ribosomal_uL4"/>
</dbReference>
<dbReference type="GO" id="GO:1990904">
    <property type="term" value="C:ribonucleoprotein complex"/>
    <property type="evidence" value="ECO:0007669"/>
    <property type="project" value="UniProtKB-KW"/>
</dbReference>